<evidence type="ECO:0000256" key="6">
    <source>
        <dbReference type="PIRSR" id="PIRSR600821-50"/>
    </source>
</evidence>
<evidence type="ECO:0000256" key="4">
    <source>
        <dbReference type="ARBA" id="ARBA00023235"/>
    </source>
</evidence>
<dbReference type="GO" id="GO:0005829">
    <property type="term" value="C:cytosol"/>
    <property type="evidence" value="ECO:0007669"/>
    <property type="project" value="TreeGrafter"/>
</dbReference>
<comment type="catalytic activity">
    <reaction evidence="1 5">
        <text>L-alanine = D-alanine</text>
        <dbReference type="Rhea" id="RHEA:20249"/>
        <dbReference type="ChEBI" id="CHEBI:57416"/>
        <dbReference type="ChEBI" id="CHEBI:57972"/>
        <dbReference type="EC" id="5.1.1.1"/>
    </reaction>
</comment>
<accession>B8J611</accession>
<comment type="similarity">
    <text evidence="5">Belongs to the alanine racemase family.</text>
</comment>
<dbReference type="SMART" id="SM01005">
    <property type="entry name" value="Ala_racemase_C"/>
    <property type="match status" value="1"/>
</dbReference>
<dbReference type="Pfam" id="PF01168">
    <property type="entry name" value="Ala_racemase_N"/>
    <property type="match status" value="1"/>
</dbReference>
<feature type="binding site" evidence="5 7">
    <location>
        <position position="144"/>
    </location>
    <ligand>
        <name>substrate</name>
    </ligand>
</feature>
<dbReference type="InterPro" id="IPR029066">
    <property type="entry name" value="PLP-binding_barrel"/>
</dbReference>
<dbReference type="KEGG" id="acp:A2cp1_3576"/>
<feature type="domain" description="Alanine racemase C-terminal" evidence="8">
    <location>
        <begin position="248"/>
        <end position="376"/>
    </location>
</feature>
<dbReference type="SUPFAM" id="SSF50621">
    <property type="entry name" value="Alanine racemase C-terminal domain-like"/>
    <property type="match status" value="1"/>
</dbReference>
<dbReference type="PANTHER" id="PTHR30511">
    <property type="entry name" value="ALANINE RACEMASE"/>
    <property type="match status" value="1"/>
</dbReference>
<evidence type="ECO:0000313" key="9">
    <source>
        <dbReference type="EMBL" id="ACL66906.1"/>
    </source>
</evidence>
<keyword evidence="10" id="KW-1185">Reference proteome</keyword>
<evidence type="ECO:0000313" key="10">
    <source>
        <dbReference type="Proteomes" id="UP000007089"/>
    </source>
</evidence>
<dbReference type="PANTHER" id="PTHR30511:SF0">
    <property type="entry name" value="ALANINE RACEMASE, CATABOLIC-RELATED"/>
    <property type="match status" value="1"/>
</dbReference>
<dbReference type="EC" id="5.1.1.1" evidence="5"/>
<dbReference type="PRINTS" id="PR00992">
    <property type="entry name" value="ALARACEMASE"/>
</dbReference>
<dbReference type="GO" id="GO:0008784">
    <property type="term" value="F:alanine racemase activity"/>
    <property type="evidence" value="ECO:0007669"/>
    <property type="project" value="UniProtKB-UniRule"/>
</dbReference>
<evidence type="ECO:0000256" key="2">
    <source>
        <dbReference type="ARBA" id="ARBA00001933"/>
    </source>
</evidence>
<evidence type="ECO:0000259" key="8">
    <source>
        <dbReference type="SMART" id="SM01005"/>
    </source>
</evidence>
<dbReference type="FunFam" id="3.20.20.10:FF:000002">
    <property type="entry name" value="Alanine racemase"/>
    <property type="match status" value="1"/>
</dbReference>
<sequence>MPAMSIVPSTWGGRPVWAEIDLDALAHNVRLLAARASPARLYAVVKANAYGHGAVACGRAALEAGAHGLAVVCVDEAEELRRAGVEAPLLVIGNTPASDAARVVALRLRPAVGAMDLVEALSAEARRRGAEVPIHLELESGLNRHGLPPDALVALAERARALPGLRVEGLFTHFAAAEEGDQRFTRAQFEVLRETSRRLPWVPERHCSASASILLDHEMALEAVRGGLSLYGYRPAPWCGTDADLRPVMSLRARVARVSDVDRGATVGYGRTWAANRPTRVALVMCGYADGYRRSFGNRTQVLVHGRRAPVVGRVAMDMCMVDVTAVPGVAPGDVVTLIGRDGDERVDADDLATIADTISWEILAGISARVPRLYLRGGRAVEASTLVDRAPVAI</sequence>
<dbReference type="Gene3D" id="2.40.37.10">
    <property type="entry name" value="Lyase, Ornithine Decarboxylase, Chain A, domain 1"/>
    <property type="match status" value="1"/>
</dbReference>
<dbReference type="GO" id="GO:0030170">
    <property type="term" value="F:pyridoxal phosphate binding"/>
    <property type="evidence" value="ECO:0007669"/>
    <property type="project" value="UniProtKB-UniRule"/>
</dbReference>
<keyword evidence="4 5" id="KW-0413">Isomerase</keyword>
<dbReference type="CDD" id="cd00430">
    <property type="entry name" value="PLPDE_III_AR"/>
    <property type="match status" value="1"/>
</dbReference>
<dbReference type="EMBL" id="CP001359">
    <property type="protein sequence ID" value="ACL66906.1"/>
    <property type="molecule type" value="Genomic_DNA"/>
</dbReference>
<proteinExistence type="inferred from homology"/>
<dbReference type="InterPro" id="IPR000821">
    <property type="entry name" value="Ala_racemase"/>
</dbReference>
<name>B8J611_ANAD2</name>
<comment type="function">
    <text evidence="5">Catalyzes the interconversion of L-alanine and D-alanine. May also act on other amino acids.</text>
</comment>
<dbReference type="GO" id="GO:0030632">
    <property type="term" value="P:D-alanine biosynthetic process"/>
    <property type="evidence" value="ECO:0007669"/>
    <property type="project" value="UniProtKB-UniRule"/>
</dbReference>
<feature type="modified residue" description="N6-(pyridoxal phosphate)lysine" evidence="5 6">
    <location>
        <position position="46"/>
    </location>
</feature>
<feature type="binding site" evidence="5 7">
    <location>
        <position position="317"/>
    </location>
    <ligand>
        <name>substrate</name>
    </ligand>
</feature>
<dbReference type="Proteomes" id="UP000007089">
    <property type="component" value="Chromosome"/>
</dbReference>
<protein>
    <recommendedName>
        <fullName evidence="5">Alanine racemase</fullName>
        <ecNumber evidence="5">5.1.1.1</ecNumber>
    </recommendedName>
</protein>
<dbReference type="NCBIfam" id="TIGR00492">
    <property type="entry name" value="alr"/>
    <property type="match status" value="1"/>
</dbReference>
<dbReference type="HAMAP" id="MF_01201">
    <property type="entry name" value="Ala_racemase"/>
    <property type="match status" value="1"/>
</dbReference>
<evidence type="ECO:0000256" key="5">
    <source>
        <dbReference type="HAMAP-Rule" id="MF_01201"/>
    </source>
</evidence>
<dbReference type="Gene3D" id="3.20.20.10">
    <property type="entry name" value="Alanine racemase"/>
    <property type="match status" value="1"/>
</dbReference>
<dbReference type="UniPathway" id="UPA00042">
    <property type="reaction ID" value="UER00497"/>
</dbReference>
<comment type="cofactor">
    <cofactor evidence="2 5 6">
        <name>pyridoxal 5'-phosphate</name>
        <dbReference type="ChEBI" id="CHEBI:597326"/>
    </cofactor>
</comment>
<feature type="active site" description="Proton acceptor; specific for D-alanine" evidence="5">
    <location>
        <position position="46"/>
    </location>
</feature>
<dbReference type="InterPro" id="IPR009006">
    <property type="entry name" value="Ala_racemase/Decarboxylase_C"/>
</dbReference>
<dbReference type="HOGENOM" id="CLU_028393_2_2_7"/>
<dbReference type="InterPro" id="IPR011079">
    <property type="entry name" value="Ala_racemase_C"/>
</dbReference>
<keyword evidence="3 5" id="KW-0663">Pyridoxal phosphate</keyword>
<feature type="active site" description="Proton acceptor; specific for L-alanine" evidence="5">
    <location>
        <position position="269"/>
    </location>
</feature>
<evidence type="ECO:0000256" key="3">
    <source>
        <dbReference type="ARBA" id="ARBA00022898"/>
    </source>
</evidence>
<dbReference type="AlphaFoldDB" id="B8J611"/>
<evidence type="ECO:0000256" key="7">
    <source>
        <dbReference type="PIRSR" id="PIRSR600821-52"/>
    </source>
</evidence>
<gene>
    <name evidence="9" type="ordered locus">A2cp1_3576</name>
</gene>
<dbReference type="Pfam" id="PF00842">
    <property type="entry name" value="Ala_racemase_C"/>
    <property type="match status" value="1"/>
</dbReference>
<dbReference type="InterPro" id="IPR001608">
    <property type="entry name" value="Ala_racemase_N"/>
</dbReference>
<dbReference type="SUPFAM" id="SSF51419">
    <property type="entry name" value="PLP-binding barrel"/>
    <property type="match status" value="1"/>
</dbReference>
<dbReference type="InterPro" id="IPR020622">
    <property type="entry name" value="Ala_racemase_pyridoxalP-BS"/>
</dbReference>
<comment type="pathway">
    <text evidence="5">Amino-acid biosynthesis; D-alanine biosynthesis; D-alanine from L-alanine: step 1/1.</text>
</comment>
<evidence type="ECO:0000256" key="1">
    <source>
        <dbReference type="ARBA" id="ARBA00000316"/>
    </source>
</evidence>
<dbReference type="PROSITE" id="PS00395">
    <property type="entry name" value="ALANINE_RACEMASE"/>
    <property type="match status" value="1"/>
</dbReference>
<reference evidence="9" key="1">
    <citation type="submission" date="2009-01" db="EMBL/GenBank/DDBJ databases">
        <title>Complete sequence of Anaeromyxobacter dehalogenans 2CP-1.</title>
        <authorList>
            <consortium name="US DOE Joint Genome Institute"/>
            <person name="Lucas S."/>
            <person name="Copeland A."/>
            <person name="Lapidus A."/>
            <person name="Glavina del Rio T."/>
            <person name="Dalin E."/>
            <person name="Tice H."/>
            <person name="Bruce D."/>
            <person name="Goodwin L."/>
            <person name="Pitluck S."/>
            <person name="Saunders E."/>
            <person name="Brettin T."/>
            <person name="Detter J.C."/>
            <person name="Han C."/>
            <person name="Larimer F."/>
            <person name="Land M."/>
            <person name="Hauser L."/>
            <person name="Kyrpides N."/>
            <person name="Ovchinnikova G."/>
            <person name="Beliaev A.S."/>
            <person name="Richardson P."/>
        </authorList>
    </citation>
    <scope>NUCLEOTIDE SEQUENCE</scope>
    <source>
        <strain evidence="9">2CP-1</strain>
    </source>
</reference>
<organism evidence="9 10">
    <name type="scientific">Anaeromyxobacter dehalogenans (strain ATCC BAA-258 / DSM 21875 / 2CP-1)</name>
    <dbReference type="NCBI Taxonomy" id="455488"/>
    <lineage>
        <taxon>Bacteria</taxon>
        <taxon>Pseudomonadati</taxon>
        <taxon>Myxococcota</taxon>
        <taxon>Myxococcia</taxon>
        <taxon>Myxococcales</taxon>
        <taxon>Cystobacterineae</taxon>
        <taxon>Anaeromyxobacteraceae</taxon>
        <taxon>Anaeromyxobacter</taxon>
    </lineage>
</organism>